<sequence length="357" mass="37665">MERINATIAKIEPLDNDVMTRVQLRLDNLTKPLGSLAALEERAKQLAGALRQERPPLPKKAVILMAADHGVAAEGVSLYPQEVTEQMIYNFIKGGAAINVLARHANAELVLVDVGVRANLPADLPIQHRKVAAGTANMRFGPAMSQEQVVQALHVGLDVANAVIDKGVQVIALGEMGIGNTTASSALTSVLTGRAPNEVVGMGTGISSKLLMHKIKVVEEAIAVNRPDPKNVYDVLAKVGGLEIVALTGVILAAAARRVLVVLDGFISSAAALAAYRLTSRVQPYLVAAHLSAEPGHKVILEHLNLKPMLKLSMRLGEGTGAALGLTLVDAGVKVLNEMATFDEARVAYALQDLPVT</sequence>
<gene>
    <name evidence="11" type="primary">cobT</name>
    <name evidence="12" type="ORF">TcarDRAFT_1502</name>
</gene>
<evidence type="ECO:0000256" key="11">
    <source>
        <dbReference type="HAMAP-Rule" id="MF_00230"/>
    </source>
</evidence>
<dbReference type="Gene3D" id="1.10.1610.10">
    <property type="match status" value="1"/>
</dbReference>
<evidence type="ECO:0000313" key="13">
    <source>
        <dbReference type="Proteomes" id="UP000005139"/>
    </source>
</evidence>
<name>A1HPW1_9FIRM</name>
<dbReference type="NCBIfam" id="TIGR03160">
    <property type="entry name" value="cobT_DBIPRT"/>
    <property type="match status" value="1"/>
</dbReference>
<dbReference type="eggNOG" id="COG2038">
    <property type="taxonomic scope" value="Bacteria"/>
</dbReference>
<dbReference type="EC" id="2.4.2.21" evidence="4 11"/>
<dbReference type="GO" id="GO:0008939">
    <property type="term" value="F:nicotinate-nucleotide-dimethylbenzimidazole phosphoribosyltransferase activity"/>
    <property type="evidence" value="ECO:0007669"/>
    <property type="project" value="UniProtKB-UniRule"/>
</dbReference>
<dbReference type="InterPro" id="IPR017846">
    <property type="entry name" value="Nict_dMeBzImd_PRibTrfase_bact"/>
</dbReference>
<protein>
    <recommendedName>
        <fullName evidence="5 11">Nicotinate-nucleotide--dimethylbenzimidazole phosphoribosyltransferase</fullName>
        <shortName evidence="11">NN:DBI PRT</shortName>
        <ecNumber evidence="4 11">2.4.2.21</ecNumber>
    </recommendedName>
    <alternativeName>
        <fullName evidence="9 11">N(1)-alpha-phosphoribosyltransferase</fullName>
    </alternativeName>
</protein>
<dbReference type="InterPro" id="IPR036087">
    <property type="entry name" value="Nict_dMeBzImd_PRibTrfase_sf"/>
</dbReference>
<keyword evidence="7 11" id="KW-0328">Glycosyltransferase</keyword>
<keyword evidence="6 11" id="KW-0169">Cobalamin biosynthesis</keyword>
<reference evidence="12 13" key="2">
    <citation type="submission" date="2007-01" db="EMBL/GenBank/DDBJ databases">
        <title>Sequencing of the draft genome and assembly of Thermosinus carboxydivorans Nor1.</title>
        <authorList>
            <consortium name="US DOE Joint Genome Institute (JGI-PGF)"/>
            <person name="Copeland A."/>
            <person name="Lucas S."/>
            <person name="Lapidus A."/>
            <person name="Barry K."/>
            <person name="Glavina del Rio T."/>
            <person name="Dalin E."/>
            <person name="Tice H."/>
            <person name="Bruce D."/>
            <person name="Pitluck S."/>
            <person name="Richardson P."/>
        </authorList>
    </citation>
    <scope>NUCLEOTIDE SEQUENCE [LARGE SCALE GENOMIC DNA]</scope>
    <source>
        <strain evidence="12 13">Nor1</strain>
    </source>
</reference>
<comment type="similarity">
    <text evidence="3 11">Belongs to the CobT family.</text>
</comment>
<evidence type="ECO:0000256" key="10">
    <source>
        <dbReference type="ARBA" id="ARBA00047340"/>
    </source>
</evidence>
<dbReference type="Pfam" id="PF02277">
    <property type="entry name" value="DBI_PRT"/>
    <property type="match status" value="1"/>
</dbReference>
<organism evidence="12 13">
    <name type="scientific">Thermosinus carboxydivorans Nor1</name>
    <dbReference type="NCBI Taxonomy" id="401526"/>
    <lineage>
        <taxon>Bacteria</taxon>
        <taxon>Bacillati</taxon>
        <taxon>Bacillota</taxon>
        <taxon>Negativicutes</taxon>
        <taxon>Selenomonadales</taxon>
        <taxon>Sporomusaceae</taxon>
        <taxon>Thermosinus</taxon>
    </lineage>
</organism>
<dbReference type="EMBL" id="AAWL01000006">
    <property type="protein sequence ID" value="EAX47813.1"/>
    <property type="molecule type" value="Genomic_DNA"/>
</dbReference>
<dbReference type="InterPro" id="IPR023195">
    <property type="entry name" value="Nict_dMeBzImd_PRibTrfase_N"/>
</dbReference>
<dbReference type="UniPathway" id="UPA00061">
    <property type="reaction ID" value="UER00516"/>
</dbReference>
<reference evidence="12 13" key="1">
    <citation type="submission" date="2007-01" db="EMBL/GenBank/DDBJ databases">
        <title>Annotation of the draft genome assembly of Thermosinus carboxydivorans Nor1.</title>
        <authorList>
            <consortium name="US DOE Joint Genome Institute (JGI-ORNL)"/>
            <person name="Larimer F."/>
            <person name="Land M."/>
            <person name="Hauser L."/>
        </authorList>
    </citation>
    <scope>NUCLEOTIDE SEQUENCE [LARGE SCALE GENOMIC DNA]</scope>
    <source>
        <strain evidence="12 13">Nor1</strain>
    </source>
</reference>
<dbReference type="Proteomes" id="UP000005139">
    <property type="component" value="Unassembled WGS sequence"/>
</dbReference>
<dbReference type="OrthoDB" id="9781491at2"/>
<feature type="active site" description="Proton acceptor" evidence="11">
    <location>
        <position position="318"/>
    </location>
</feature>
<evidence type="ECO:0000256" key="4">
    <source>
        <dbReference type="ARBA" id="ARBA00011991"/>
    </source>
</evidence>
<evidence type="ECO:0000256" key="2">
    <source>
        <dbReference type="ARBA" id="ARBA00005049"/>
    </source>
</evidence>
<dbReference type="PANTHER" id="PTHR43463:SF1">
    <property type="entry name" value="NICOTINATE-NUCLEOTIDE--DIMETHYLBENZIMIDAZOLE PHOSPHORIBOSYLTRANSFERASE"/>
    <property type="match status" value="1"/>
</dbReference>
<dbReference type="SUPFAM" id="SSF52733">
    <property type="entry name" value="Nicotinate mononucleotide:5,6-dimethylbenzimidazole phosphoribosyltransferase (CobT)"/>
    <property type="match status" value="1"/>
</dbReference>
<dbReference type="AlphaFoldDB" id="A1HPW1"/>
<keyword evidence="8 11" id="KW-0808">Transferase</keyword>
<comment type="catalytic activity">
    <reaction evidence="10 11">
        <text>5,6-dimethylbenzimidazole + nicotinate beta-D-ribonucleotide = alpha-ribazole 5'-phosphate + nicotinate + H(+)</text>
        <dbReference type="Rhea" id="RHEA:11196"/>
        <dbReference type="ChEBI" id="CHEBI:15378"/>
        <dbReference type="ChEBI" id="CHEBI:15890"/>
        <dbReference type="ChEBI" id="CHEBI:32544"/>
        <dbReference type="ChEBI" id="CHEBI:57502"/>
        <dbReference type="ChEBI" id="CHEBI:57918"/>
        <dbReference type="EC" id="2.4.2.21"/>
    </reaction>
</comment>
<proteinExistence type="inferred from homology"/>
<dbReference type="PANTHER" id="PTHR43463">
    <property type="entry name" value="NICOTINATE-NUCLEOTIDE--DIMETHYLBENZIMIDAZOLE PHOSPHORIBOSYLTRANSFERASE"/>
    <property type="match status" value="1"/>
</dbReference>
<evidence type="ECO:0000256" key="3">
    <source>
        <dbReference type="ARBA" id="ARBA00007110"/>
    </source>
</evidence>
<evidence type="ECO:0000256" key="7">
    <source>
        <dbReference type="ARBA" id="ARBA00022676"/>
    </source>
</evidence>
<keyword evidence="13" id="KW-1185">Reference proteome</keyword>
<accession>A1HPW1</accession>
<evidence type="ECO:0000256" key="5">
    <source>
        <dbReference type="ARBA" id="ARBA00015486"/>
    </source>
</evidence>
<evidence type="ECO:0000256" key="8">
    <source>
        <dbReference type="ARBA" id="ARBA00022679"/>
    </source>
</evidence>
<dbReference type="FunFam" id="3.40.50.10210:FF:000001">
    <property type="entry name" value="Nicotinate-nucleotide--dimethylbenzimidazole phosphoribosyltransferase"/>
    <property type="match status" value="1"/>
</dbReference>
<dbReference type="GO" id="GO:0009236">
    <property type="term" value="P:cobalamin biosynthetic process"/>
    <property type="evidence" value="ECO:0007669"/>
    <property type="project" value="UniProtKB-UniRule"/>
</dbReference>
<dbReference type="NCBIfam" id="NF000996">
    <property type="entry name" value="PRK00105.1"/>
    <property type="match status" value="1"/>
</dbReference>
<comment type="function">
    <text evidence="1 11">Catalyzes the synthesis of alpha-ribazole-5'-phosphate from nicotinate mononucleotide (NAMN) and 5,6-dimethylbenzimidazole (DMB).</text>
</comment>
<evidence type="ECO:0000256" key="1">
    <source>
        <dbReference type="ARBA" id="ARBA00002197"/>
    </source>
</evidence>
<dbReference type="CDD" id="cd02439">
    <property type="entry name" value="DMB-PRT_CobT"/>
    <property type="match status" value="1"/>
</dbReference>
<dbReference type="InterPro" id="IPR003200">
    <property type="entry name" value="Nict_dMeBzImd_PRibTrfase"/>
</dbReference>
<dbReference type="Gene3D" id="3.40.50.10210">
    <property type="match status" value="1"/>
</dbReference>
<comment type="pathway">
    <text evidence="2 11">Nucleoside biosynthesis; alpha-ribazole biosynthesis; alpha-ribazole from 5,6-dimethylbenzimidazole: step 1/2.</text>
</comment>
<dbReference type="HAMAP" id="MF_00230">
    <property type="entry name" value="CobT"/>
    <property type="match status" value="1"/>
</dbReference>
<evidence type="ECO:0000256" key="9">
    <source>
        <dbReference type="ARBA" id="ARBA00030686"/>
    </source>
</evidence>
<evidence type="ECO:0000313" key="12">
    <source>
        <dbReference type="EMBL" id="EAX47813.1"/>
    </source>
</evidence>
<dbReference type="RefSeq" id="WP_007289073.1">
    <property type="nucleotide sequence ID" value="NZ_AAWL01000006.1"/>
</dbReference>
<evidence type="ECO:0000256" key="6">
    <source>
        <dbReference type="ARBA" id="ARBA00022573"/>
    </source>
</evidence>
<comment type="caution">
    <text evidence="12">The sequence shown here is derived from an EMBL/GenBank/DDBJ whole genome shotgun (WGS) entry which is preliminary data.</text>
</comment>